<feature type="region of interest" description="Disordered" evidence="1">
    <location>
        <begin position="191"/>
        <end position="256"/>
    </location>
</feature>
<keyword evidence="2" id="KW-0472">Membrane</keyword>
<feature type="compositionally biased region" description="Basic and acidic residues" evidence="1">
    <location>
        <begin position="198"/>
        <end position="216"/>
    </location>
</feature>
<dbReference type="Proteomes" id="UP000472971">
    <property type="component" value="Unassembled WGS sequence"/>
</dbReference>
<name>A0A6B3VZF6_9BACI</name>
<proteinExistence type="predicted"/>
<evidence type="ECO:0000256" key="2">
    <source>
        <dbReference type="SAM" id="Phobius"/>
    </source>
</evidence>
<dbReference type="EMBL" id="JACEIO010000009">
    <property type="protein sequence ID" value="MBA4536623.1"/>
    <property type="molecule type" value="Genomic_DNA"/>
</dbReference>
<keyword evidence="2" id="KW-1133">Transmembrane helix</keyword>
<feature type="transmembrane region" description="Helical" evidence="2">
    <location>
        <begin position="7"/>
        <end position="24"/>
    </location>
</feature>
<accession>A0A6B3VZF6</accession>
<evidence type="ECO:0000313" key="3">
    <source>
        <dbReference type="EMBL" id="MBA4536623.1"/>
    </source>
</evidence>
<dbReference type="EMBL" id="JAAIWN010000009">
    <property type="protein sequence ID" value="NEY80991.1"/>
    <property type="molecule type" value="Genomic_DNA"/>
</dbReference>
<keyword evidence="2" id="KW-0812">Transmembrane</keyword>
<protein>
    <submittedName>
        <fullName evidence="4">Stage II sporulation protein R</fullName>
    </submittedName>
</protein>
<dbReference type="AlphaFoldDB" id="A0A6B3VZF6"/>
<evidence type="ECO:0000313" key="5">
    <source>
        <dbReference type="Proteomes" id="UP000472971"/>
    </source>
</evidence>
<feature type="compositionally biased region" description="Basic and acidic residues" evidence="1">
    <location>
        <begin position="223"/>
        <end position="256"/>
    </location>
</feature>
<comment type="caution">
    <text evidence="4">The sequence shown here is derived from an EMBL/GenBank/DDBJ whole genome shotgun (WGS) entry which is preliminary data.</text>
</comment>
<evidence type="ECO:0000256" key="1">
    <source>
        <dbReference type="SAM" id="MobiDB-lite"/>
    </source>
</evidence>
<dbReference type="InterPro" id="IPR014202">
    <property type="entry name" value="Spore_II_R"/>
</dbReference>
<evidence type="ECO:0000313" key="4">
    <source>
        <dbReference type="EMBL" id="NEY80991.1"/>
    </source>
</evidence>
<organism evidence="4 5">
    <name type="scientific">Bacillus aquiflavi</name>
    <dbReference type="NCBI Taxonomy" id="2672567"/>
    <lineage>
        <taxon>Bacteria</taxon>
        <taxon>Bacillati</taxon>
        <taxon>Bacillota</taxon>
        <taxon>Bacilli</taxon>
        <taxon>Bacillales</taxon>
        <taxon>Bacillaceae</taxon>
        <taxon>Bacillus</taxon>
    </lineage>
</organism>
<reference evidence="3 6" key="2">
    <citation type="submission" date="2020-07" db="EMBL/GenBank/DDBJ databases">
        <authorList>
            <person name="Feng H."/>
        </authorList>
    </citation>
    <scope>NUCLEOTIDE SEQUENCE [LARGE SCALE GENOMIC DNA]</scope>
    <source>
        <strain evidence="3">S-12</strain>
        <strain evidence="6">s-12</strain>
    </source>
</reference>
<dbReference type="Pfam" id="PF09551">
    <property type="entry name" value="Spore_II_R"/>
    <property type="match status" value="1"/>
</dbReference>
<gene>
    <name evidence="4" type="primary">spoIIR</name>
    <name evidence="4" type="ORF">G4D64_05535</name>
    <name evidence="3" type="ORF">H1Z61_05570</name>
</gene>
<keyword evidence="5" id="KW-1185">Reference proteome</keyword>
<reference evidence="4 5" key="1">
    <citation type="submission" date="2020-02" db="EMBL/GenBank/DDBJ databases">
        <title>Bacillus aquiflavi sp. nov., isolated from yellow water of strong flavor Chinese baijiu in Yibin region of China.</title>
        <authorList>
            <person name="Xie J."/>
        </authorList>
    </citation>
    <scope>NUCLEOTIDE SEQUENCE [LARGE SCALE GENOMIC DNA]</scope>
    <source>
        <strain evidence="4 5">3H-10</strain>
    </source>
</reference>
<dbReference type="NCBIfam" id="TIGR02837">
    <property type="entry name" value="spore_II_R"/>
    <property type="match status" value="1"/>
</dbReference>
<sequence length="329" mass="37135">MKQKTIAWSYLIILSIGTILNLYIPKAEVVANDVTIIPQEAIRLRILANSDSSDDQQLKRSVRDAVNKEITEWVADLTSIEDARELIKSRLPEIQKIAEVVVKKEGVSQTVDVDFGKVQFPTKLYGQFLYPAGEYEAILITLGNGEGANWWCVLYPPLCFLDFSNGVAVSDGFEGESNKEDNIKETIENEASSQYKQVETDRKTEVISEEKTEKNVEAISKGETSKTVETNSKEETNKPGESISKEETNNTEEVISKNETDKTVEALAEETSTKVTLNEGETIKEIDDKVNEHPVKETENVETVPLYVENDEEPIKVKFFIKELWEKIF</sequence>
<evidence type="ECO:0000313" key="6">
    <source>
        <dbReference type="Proteomes" id="UP000570010"/>
    </source>
</evidence>
<dbReference type="Proteomes" id="UP000570010">
    <property type="component" value="Unassembled WGS sequence"/>
</dbReference>